<name>A0A6G9EMZ2_9VIRU</name>
<protein>
    <submittedName>
        <fullName evidence="2">Coat protein</fullName>
    </submittedName>
</protein>
<feature type="compositionally biased region" description="Low complexity" evidence="1">
    <location>
        <begin position="862"/>
        <end position="871"/>
    </location>
</feature>
<keyword evidence="2" id="KW-0167">Capsid protein</keyword>
<evidence type="ECO:0000313" key="2">
    <source>
        <dbReference type="EMBL" id="QIP68043.1"/>
    </source>
</evidence>
<accession>A0A6G9EMZ2</accession>
<sequence length="934" mass="103196">MEPTVKSFPKVFLSEKGDKYVPNIIDCSRAVTGDHNLGFMGSIPDSVLSKFPDAALAITPEGVQLSRRVVFVDDEHGDILDRQYDGLYNFKFSRKEEITFRSWHMPWLVGGKPVVAQAFGDLASAEHDKAWINALSVSARFFGGARPEQYNATDARSVATLSDLSISPFRFLVRLANVYLSSYLSELGITGRKGNWCSGVDIRNVNNPSAHGSLLEAACVGNRDVLWIPNDITDLRRMSAIYAAVASDSYPFGSDMVLAQMWPALNNPIVAYCGRMDAHNHIEDYKFNSAEVMMVANLVTSHFGWQDMWEEALQFVATYATQHKKYTLCMGKNKMTQALPHSDMRPLGLGPLIGAKGGIFYEAPAWLRPERLLLVGTLRKLVLSTCEAAAVEDMGFFYDKLGLTKSLMRSLSLRSRIYDKATVAGQIACKYAESAGWSRLNSGLLMYRSIDTASSEMADCTLWDRYPGWHFVSSLGLSYPEGSDADCLHSLAQVTDMTLVSNEWHEVNVQNTTPLKAIMALQMMGGNFQYEIRGVGRSLEHKVVRLNPSLTGSYTPTLPLKVRRDTTAASLLFKPNDAVDVLRWNVRSRQLNRAGKFVIPDVPEINVLDDWYSTFNAPANIEAAIKEGRAELVALPSQARMQVLADRIRESFPDYADNVAQMAEARGRNGAEDEVRGMAKAMVNIGFMQTDWLSAIKDVPLAKRVRYAEDAQRVSSMLKEVLENMQERILAIQSEEQASHLLAAMRRNPALTIGEFREWNAQTNPNSVLAKAAWGHVPSQDQMVEAIKNGESIQDWLLRNNQGFNLAKAPHSTKAAKQKQQALDAEQNAKRVEASSRLQARMQASRQLLPTGEETSQRHSSSEGSTESEGSGNEEESDGDSQVDPEKSPDAQDFPSATSSGGHASQTTGSAVKDTSATRTPQITLGELTEEKSG</sequence>
<proteinExistence type="predicted"/>
<feature type="compositionally biased region" description="Acidic residues" evidence="1">
    <location>
        <begin position="872"/>
        <end position="883"/>
    </location>
</feature>
<evidence type="ECO:0000256" key="1">
    <source>
        <dbReference type="SAM" id="MobiDB-lite"/>
    </source>
</evidence>
<feature type="compositionally biased region" description="Polar residues" evidence="1">
    <location>
        <begin position="836"/>
        <end position="848"/>
    </location>
</feature>
<reference evidence="2" key="1">
    <citation type="submission" date="2019-10" db="EMBL/GenBank/DDBJ databases">
        <title>The virome associated to Eryshiphales from vegetable crops in Italy.</title>
        <authorList>
            <person name="Chiapello M."/>
            <person name="Turina M."/>
        </authorList>
    </citation>
    <scope>NUCLEOTIDE SEQUENCE</scope>
    <source>
        <strain evidence="2">PM-A_DN24956</strain>
    </source>
</reference>
<feature type="compositionally biased region" description="Polar residues" evidence="1">
    <location>
        <begin position="895"/>
        <end position="923"/>
    </location>
</feature>
<dbReference type="EMBL" id="MN628271">
    <property type="protein sequence ID" value="QIP68043.1"/>
    <property type="molecule type" value="Genomic_RNA"/>
</dbReference>
<dbReference type="GO" id="GO:0019028">
    <property type="term" value="C:viral capsid"/>
    <property type="evidence" value="ECO:0007669"/>
    <property type="project" value="UniProtKB-KW"/>
</dbReference>
<keyword evidence="2" id="KW-0946">Virion</keyword>
<organism evidence="2">
    <name type="scientific">Erysiphales associated totivirus 24</name>
    <dbReference type="NCBI Taxonomy" id="2719854"/>
    <lineage>
        <taxon>Viruses</taxon>
        <taxon>Riboviria</taxon>
        <taxon>Orthornavirae</taxon>
        <taxon>Duplornaviricota</taxon>
        <taxon>Chrymotiviricetes</taxon>
        <taxon>Ghabrivirales</taxon>
        <taxon>Alphatotivirineae</taxon>
        <taxon>Orthototiviridae</taxon>
        <taxon>Totivirus</taxon>
    </lineage>
</organism>
<feature type="region of interest" description="Disordered" evidence="1">
    <location>
        <begin position="809"/>
        <end position="934"/>
    </location>
</feature>